<dbReference type="PANTHER" id="PTHR43413">
    <property type="entry name" value="TRANSCRIPTIONAL REGULATOR, ASNC FAMILY"/>
    <property type="match status" value="1"/>
</dbReference>
<dbReference type="PANTHER" id="PTHR43413:SF1">
    <property type="entry name" value="SIROHEME DECARBOXYLASE NIRL SUBUNIT"/>
    <property type="match status" value="1"/>
</dbReference>
<keyword evidence="1" id="KW-0456">Lyase</keyword>
<dbReference type="Gene3D" id="1.10.10.10">
    <property type="entry name" value="Winged helix-like DNA-binding domain superfamily/Winged helix DNA-binding domain"/>
    <property type="match status" value="1"/>
</dbReference>
<evidence type="ECO:0000256" key="5">
    <source>
        <dbReference type="ARBA" id="ARBA00023471"/>
    </source>
</evidence>
<dbReference type="AlphaFoldDB" id="A0A4R6ZVL6"/>
<protein>
    <recommendedName>
        <fullName evidence="5">siroheme decarboxylase</fullName>
        <ecNumber evidence="5">4.1.1.111</ecNumber>
    </recommendedName>
</protein>
<evidence type="ECO:0000256" key="2">
    <source>
        <dbReference type="ARBA" id="ARBA00023444"/>
    </source>
</evidence>
<reference evidence="10 11" key="1">
    <citation type="submission" date="2019-03" db="EMBL/GenBank/DDBJ databases">
        <title>Genomic Encyclopedia of Type Strains, Phase III (KMG-III): the genomes of soil and plant-associated and newly described type strains.</title>
        <authorList>
            <person name="Whitman W."/>
        </authorList>
    </citation>
    <scope>NUCLEOTIDE SEQUENCE [LARGE SCALE GENOMIC DNA]</scope>
    <source>
        <strain evidence="10 11">CECT 5797</strain>
    </source>
</reference>
<dbReference type="InterPro" id="IPR036388">
    <property type="entry name" value="WH-like_DNA-bd_sf"/>
</dbReference>
<evidence type="ECO:0000256" key="1">
    <source>
        <dbReference type="ARBA" id="ARBA00023239"/>
    </source>
</evidence>
<comment type="function">
    <text evidence="6">Involved in heme d1 biosynthesis. Catalyzes the decarboxylation of siroheme into didecarboxysiroheme.</text>
</comment>
<evidence type="ECO:0000259" key="9">
    <source>
        <dbReference type="Pfam" id="PF22451"/>
    </source>
</evidence>
<proteinExistence type="inferred from homology"/>
<dbReference type="GO" id="GO:0016829">
    <property type="term" value="F:lyase activity"/>
    <property type="evidence" value="ECO:0007669"/>
    <property type="project" value="UniProtKB-KW"/>
</dbReference>
<dbReference type="InterPro" id="IPR050684">
    <property type="entry name" value="HTH-Siroheme_Decarb"/>
</dbReference>
<evidence type="ECO:0000313" key="10">
    <source>
        <dbReference type="EMBL" id="TDR56913.1"/>
    </source>
</evidence>
<dbReference type="Proteomes" id="UP000295212">
    <property type="component" value="Unassembled WGS sequence"/>
</dbReference>
<feature type="domain" description="Siroheme decarboxylase NirL-like HTH" evidence="9">
    <location>
        <begin position="17"/>
        <end position="62"/>
    </location>
</feature>
<organism evidence="10 11">
    <name type="scientific">Halomonas ventosae</name>
    <dbReference type="NCBI Taxonomy" id="229007"/>
    <lineage>
        <taxon>Bacteria</taxon>
        <taxon>Pseudomonadati</taxon>
        <taxon>Pseudomonadota</taxon>
        <taxon>Gammaproteobacteria</taxon>
        <taxon>Oceanospirillales</taxon>
        <taxon>Halomonadaceae</taxon>
        <taxon>Halomonas</taxon>
    </lineage>
</organism>
<evidence type="ECO:0000313" key="11">
    <source>
        <dbReference type="Proteomes" id="UP000295212"/>
    </source>
</evidence>
<evidence type="ECO:0000256" key="7">
    <source>
        <dbReference type="ARBA" id="ARBA00048470"/>
    </source>
</evidence>
<comment type="caution">
    <text evidence="10">The sequence shown here is derived from an EMBL/GenBank/DDBJ whole genome shotgun (WGS) entry which is preliminary data.</text>
</comment>
<dbReference type="Pfam" id="PF17805">
    <property type="entry name" value="AsnC_trans_reg2"/>
    <property type="match status" value="1"/>
</dbReference>
<feature type="domain" description="Siroheme decarboxylase AsnC-like ligand binding" evidence="8">
    <location>
        <begin position="76"/>
        <end position="148"/>
    </location>
</feature>
<comment type="pathway">
    <text evidence="2">Porphyrin-containing compound metabolism.</text>
</comment>
<evidence type="ECO:0000259" key="8">
    <source>
        <dbReference type="Pfam" id="PF17805"/>
    </source>
</evidence>
<comment type="similarity">
    <text evidence="3">Belongs to the Ahb/Nir family.</text>
</comment>
<evidence type="ECO:0000256" key="3">
    <source>
        <dbReference type="ARBA" id="ARBA00023457"/>
    </source>
</evidence>
<dbReference type="EMBL" id="SNZJ01000002">
    <property type="protein sequence ID" value="TDR56913.1"/>
    <property type="molecule type" value="Genomic_DNA"/>
</dbReference>
<comment type="subunit">
    <text evidence="4">Probably forms a complex composed of NirD, NirL, NirG and NirH. All proteins are required for the total conversion of siroheme to didecarboxysiroheme.</text>
</comment>
<comment type="catalytic activity">
    <reaction evidence="7">
        <text>siroheme + 2 H(+) = 12,18-didecarboxysiroheme + 2 CO2</text>
        <dbReference type="Rhea" id="RHEA:19093"/>
        <dbReference type="ChEBI" id="CHEBI:15378"/>
        <dbReference type="ChEBI" id="CHEBI:16526"/>
        <dbReference type="ChEBI" id="CHEBI:60052"/>
        <dbReference type="ChEBI" id="CHEBI:140497"/>
        <dbReference type="EC" id="4.1.1.111"/>
    </reaction>
</comment>
<evidence type="ECO:0000256" key="6">
    <source>
        <dbReference type="ARBA" id="ARBA00045291"/>
    </source>
</evidence>
<dbReference type="RefSeq" id="WP_133634441.1">
    <property type="nucleotide sequence ID" value="NZ_SNZJ01000002.1"/>
</dbReference>
<accession>A0A4R6ZVL6</accession>
<gene>
    <name evidence="10" type="ORF">DFP85_10290</name>
</gene>
<dbReference type="OrthoDB" id="9806536at2"/>
<dbReference type="InterPro" id="IPR053953">
    <property type="entry name" value="NirdL-like_HTH"/>
</dbReference>
<dbReference type="Gene3D" id="3.30.70.3460">
    <property type="match status" value="1"/>
</dbReference>
<evidence type="ECO:0000256" key="4">
    <source>
        <dbReference type="ARBA" id="ARBA00023465"/>
    </source>
</evidence>
<dbReference type="InterPro" id="IPR040523">
    <property type="entry name" value="AsnC_trans_reg2"/>
</dbReference>
<dbReference type="EC" id="4.1.1.111" evidence="5"/>
<dbReference type="Pfam" id="PF22451">
    <property type="entry name" value="NirdL-like_HTH"/>
    <property type="match status" value="1"/>
</dbReference>
<name>A0A4R6ZVL6_9GAMM</name>
<sequence>MHCQAPKNQARDLDTLDRRLIDSYQRGLPVCTRPFHTVAERLGTSEAEVIARLECLQARGVLSRVGPVFDHARAGASLLAAVAVPEAERDAFAELINAAPGVNHNYAREHDYNLWFVMTAPDEPELEARLETLESRLGLPILRLPMLEGFHIDLSFPIPWAELERT</sequence>